<organism evidence="1 2">
    <name type="scientific">Naganishia adeliensis</name>
    <dbReference type="NCBI Taxonomy" id="92952"/>
    <lineage>
        <taxon>Eukaryota</taxon>
        <taxon>Fungi</taxon>
        <taxon>Dikarya</taxon>
        <taxon>Basidiomycota</taxon>
        <taxon>Agaricomycotina</taxon>
        <taxon>Tremellomycetes</taxon>
        <taxon>Filobasidiales</taxon>
        <taxon>Filobasidiaceae</taxon>
        <taxon>Naganishia</taxon>
    </lineage>
</organism>
<keyword evidence="2" id="KW-1185">Reference proteome</keyword>
<comment type="caution">
    <text evidence="1">The sequence shown here is derived from an EMBL/GenBank/DDBJ whole genome shotgun (WGS) entry which is preliminary data.</text>
</comment>
<sequence length="142" mass="15875">MGKKSNCKGGKKGKSQKQSGRQNKKRSPSLPPEVLAVVAEFIVGQHAFGTAANPNQVSRSVHHETLPVLFETLVLDDPYRKMMQGEPSESLQYTKFIFYTMQEDNEPGKYKSLEDQQPFEASAHVPRVVMTIPLSDGARLRD</sequence>
<protein>
    <submittedName>
        <fullName evidence="1">Uncharacterized protein</fullName>
    </submittedName>
</protein>
<reference evidence="1" key="1">
    <citation type="submission" date="2023-04" db="EMBL/GenBank/DDBJ databases">
        <title>Draft Genome sequencing of Naganishia species isolated from polar environments using Oxford Nanopore Technology.</title>
        <authorList>
            <person name="Leo P."/>
            <person name="Venkateswaran K."/>
        </authorList>
    </citation>
    <scope>NUCLEOTIDE SEQUENCE</scope>
    <source>
        <strain evidence="1">MNA-CCFEE 5262</strain>
    </source>
</reference>
<proteinExistence type="predicted"/>
<evidence type="ECO:0000313" key="1">
    <source>
        <dbReference type="EMBL" id="KAJ9103334.1"/>
    </source>
</evidence>
<gene>
    <name evidence="1" type="ORF">QFC20_004811</name>
</gene>
<accession>A0ACC2VWG4</accession>
<name>A0ACC2VWG4_9TREE</name>
<dbReference type="EMBL" id="JASBWS010000059">
    <property type="protein sequence ID" value="KAJ9103334.1"/>
    <property type="molecule type" value="Genomic_DNA"/>
</dbReference>
<evidence type="ECO:0000313" key="2">
    <source>
        <dbReference type="Proteomes" id="UP001230649"/>
    </source>
</evidence>
<dbReference type="Proteomes" id="UP001230649">
    <property type="component" value="Unassembled WGS sequence"/>
</dbReference>